<evidence type="ECO:0000313" key="4">
    <source>
        <dbReference type="Proteomes" id="UP000036176"/>
    </source>
</evidence>
<keyword evidence="1" id="KW-1133">Transmembrane helix</keyword>
<feature type="domain" description="DUF6286" evidence="2">
    <location>
        <begin position="86"/>
        <end position="185"/>
    </location>
</feature>
<dbReference type="RefSeq" id="WP_053081367.1">
    <property type="nucleotide sequence ID" value="NZ_JYNX01000062.1"/>
</dbReference>
<evidence type="ECO:0000313" key="3">
    <source>
        <dbReference type="EMBL" id="KMO72813.1"/>
    </source>
</evidence>
<dbReference type="InterPro" id="IPR046253">
    <property type="entry name" value="DUF6286"/>
</dbReference>
<reference evidence="3 4" key="1">
    <citation type="journal article" date="2015" name="Genome Biol. Evol.">
        <title>Characterization of Three Mycobacterium spp. with Potential Use in Bioremediation by Genome Sequencing and Comparative Genomics.</title>
        <authorList>
            <person name="Das S."/>
            <person name="Pettersson B.M."/>
            <person name="Behra P.R."/>
            <person name="Ramesh M."/>
            <person name="Dasgupta S."/>
            <person name="Bhattacharya A."/>
            <person name="Kirsebom L.A."/>
        </authorList>
    </citation>
    <scope>NUCLEOTIDE SEQUENCE [LARGE SCALE GENOMIC DNA]</scope>
    <source>
        <strain evidence="3 4">DSM 44219</strain>
    </source>
</reference>
<feature type="transmembrane region" description="Helical" evidence="1">
    <location>
        <begin position="76"/>
        <end position="97"/>
    </location>
</feature>
<sequence length="190" mass="19389">MTTLETPAAQHVSLRPGPTPVAAAGASKVAVALALVLAAAGGVAVRDAVVGLGWASGSTWLPAVADTVDGITPGGWLVPAGVVLVLLGLLLMVIALSPRRRTAVAVRAETPIYLSVDGIAKLAAARARDVAGVVDARATASKRRVVLRCRVTRDDGGALRSTITDAVTQTLGALEHPPRVVVRTRTEETS</sequence>
<comment type="caution">
    <text evidence="3">The sequence shown here is derived from an EMBL/GenBank/DDBJ whole genome shotgun (WGS) entry which is preliminary data.</text>
</comment>
<keyword evidence="1" id="KW-0472">Membrane</keyword>
<organism evidence="3 4">
    <name type="scientific">Mycolicibacterium chubuense</name>
    <name type="common">Mycobacterium chubuense</name>
    <dbReference type="NCBI Taxonomy" id="1800"/>
    <lineage>
        <taxon>Bacteria</taxon>
        <taxon>Bacillati</taxon>
        <taxon>Actinomycetota</taxon>
        <taxon>Actinomycetes</taxon>
        <taxon>Mycobacteriales</taxon>
        <taxon>Mycobacteriaceae</taxon>
        <taxon>Mycolicibacterium</taxon>
    </lineage>
</organism>
<dbReference type="OrthoDB" id="4728996at2"/>
<accession>A0A0J6VTK6</accession>
<feature type="transmembrane region" description="Helical" evidence="1">
    <location>
        <begin position="29"/>
        <end position="56"/>
    </location>
</feature>
<dbReference type="PATRIC" id="fig|1800.3.peg.4828"/>
<keyword evidence="4" id="KW-1185">Reference proteome</keyword>
<gene>
    <name evidence="3" type="ORF">MCHUDSM44219_04800</name>
</gene>
<proteinExistence type="predicted"/>
<dbReference type="EMBL" id="JYNX01000062">
    <property type="protein sequence ID" value="KMO72813.1"/>
    <property type="molecule type" value="Genomic_DNA"/>
</dbReference>
<evidence type="ECO:0000259" key="2">
    <source>
        <dbReference type="Pfam" id="PF19803"/>
    </source>
</evidence>
<dbReference type="AlphaFoldDB" id="A0A0J6VTK6"/>
<dbReference type="Proteomes" id="UP000036176">
    <property type="component" value="Unassembled WGS sequence"/>
</dbReference>
<dbReference type="Pfam" id="PF19803">
    <property type="entry name" value="DUF6286"/>
    <property type="match status" value="1"/>
</dbReference>
<keyword evidence="1" id="KW-0812">Transmembrane</keyword>
<evidence type="ECO:0000256" key="1">
    <source>
        <dbReference type="SAM" id="Phobius"/>
    </source>
</evidence>
<protein>
    <recommendedName>
        <fullName evidence="2">DUF6286 domain-containing protein</fullName>
    </recommendedName>
</protein>
<name>A0A0J6VTK6_MYCCU</name>